<feature type="active site" description="Proton acceptor" evidence="14">
    <location>
        <position position="110"/>
    </location>
</feature>
<accession>A0A3N4PS31</accession>
<comment type="cofactor">
    <cofactor evidence="14">
        <name>[4Fe-4S] cluster</name>
        <dbReference type="ChEBI" id="CHEBI:49883"/>
    </cofactor>
    <text evidence="14">Binds 1 [4Fe-4S] cluster. The cluster is coordinated with 3 cysteines and an exchangeable S-adenosyl-L-methionine.</text>
</comment>
<keyword evidence="9 14" id="KW-0819">tRNA processing</keyword>
<dbReference type="Gene3D" id="1.10.150.530">
    <property type="match status" value="1"/>
</dbReference>
<evidence type="ECO:0000256" key="6">
    <source>
        <dbReference type="ARBA" id="ARBA00022603"/>
    </source>
</evidence>
<dbReference type="InterPro" id="IPR013785">
    <property type="entry name" value="Aldolase_TIM"/>
</dbReference>
<comment type="subcellular location">
    <subcellularLocation>
        <location evidence="1 14">Cytoplasm</location>
    </subcellularLocation>
</comment>
<feature type="domain" description="Radical SAM core" evidence="15">
    <location>
        <begin position="116"/>
        <end position="355"/>
    </location>
</feature>
<name>A0A3N4PS31_9GAMM</name>
<keyword evidence="6 14" id="KW-0489">Methyltransferase</keyword>
<keyword evidence="8 14" id="KW-0949">S-adenosyl-L-methionine</keyword>
<comment type="miscellaneous">
    <text evidence="14">Reaction proceeds by a ping-pong mechanism involving intermediate methylation of a conserved cysteine residue.</text>
</comment>
<dbReference type="InterPro" id="IPR058240">
    <property type="entry name" value="rSAM_sf"/>
</dbReference>
<dbReference type="EC" id="2.1.1.192" evidence="14"/>
<feature type="active site" description="S-methylcysteine intermediate" evidence="14">
    <location>
        <position position="360"/>
    </location>
</feature>
<evidence type="ECO:0000256" key="14">
    <source>
        <dbReference type="HAMAP-Rule" id="MF_01849"/>
    </source>
</evidence>
<dbReference type="GO" id="GO:0070040">
    <property type="term" value="F:rRNA (adenine(2503)-C2-)-methyltransferase activity"/>
    <property type="evidence" value="ECO:0007669"/>
    <property type="project" value="UniProtKB-UniRule"/>
</dbReference>
<proteinExistence type="inferred from homology"/>
<feature type="binding site" evidence="14">
    <location>
        <begin position="184"/>
        <end position="185"/>
    </location>
    <ligand>
        <name>S-adenosyl-L-methionine</name>
        <dbReference type="ChEBI" id="CHEBI:59789"/>
    </ligand>
</feature>
<dbReference type="AlphaFoldDB" id="A0A3N4PS31"/>
<keyword evidence="12 14" id="KW-0411">Iron-sulfur</keyword>
<comment type="function">
    <text evidence="14">Specifically methylates position 2 of adenine 2503 in 23S rRNA and position 2 of adenine 37 in tRNAs. m2A2503 modification seems to play a crucial role in the proofreading step occurring at the peptidyl transferase center and thus would serve to optimize ribosomal fidelity.</text>
</comment>
<feature type="binding site" evidence="14">
    <location>
        <position position="317"/>
    </location>
    <ligand>
        <name>S-adenosyl-L-methionine</name>
        <dbReference type="ChEBI" id="CHEBI:59789"/>
    </ligand>
</feature>
<dbReference type="NCBIfam" id="TIGR00048">
    <property type="entry name" value="rRNA_mod_RlmN"/>
    <property type="match status" value="1"/>
</dbReference>
<dbReference type="NCBIfam" id="NF008396">
    <property type="entry name" value="PRK11194.1"/>
    <property type="match status" value="1"/>
</dbReference>
<dbReference type="SFLD" id="SFLDG01062">
    <property type="entry name" value="methyltransferase_(Class_A)"/>
    <property type="match status" value="1"/>
</dbReference>
<evidence type="ECO:0000256" key="13">
    <source>
        <dbReference type="ARBA" id="ARBA00023157"/>
    </source>
</evidence>
<evidence type="ECO:0000256" key="11">
    <source>
        <dbReference type="ARBA" id="ARBA00023004"/>
    </source>
</evidence>
<dbReference type="SUPFAM" id="SSF102114">
    <property type="entry name" value="Radical SAM enzymes"/>
    <property type="match status" value="1"/>
</dbReference>
<dbReference type="GO" id="GO:0051539">
    <property type="term" value="F:4 iron, 4 sulfur cluster binding"/>
    <property type="evidence" value="ECO:0007669"/>
    <property type="project" value="UniProtKB-UniRule"/>
</dbReference>
<feature type="binding site" evidence="14">
    <location>
        <begin position="238"/>
        <end position="240"/>
    </location>
    <ligand>
        <name>S-adenosyl-L-methionine</name>
        <dbReference type="ChEBI" id="CHEBI:59789"/>
    </ligand>
</feature>
<dbReference type="PIRSF" id="PIRSF006004">
    <property type="entry name" value="CHP00048"/>
    <property type="match status" value="1"/>
</dbReference>
<dbReference type="Proteomes" id="UP000281332">
    <property type="component" value="Unassembled WGS sequence"/>
</dbReference>
<evidence type="ECO:0000256" key="10">
    <source>
        <dbReference type="ARBA" id="ARBA00022723"/>
    </source>
</evidence>
<evidence type="ECO:0000256" key="8">
    <source>
        <dbReference type="ARBA" id="ARBA00022691"/>
    </source>
</evidence>
<keyword evidence="3 14" id="KW-0004">4Fe-4S</keyword>
<dbReference type="PROSITE" id="PS51918">
    <property type="entry name" value="RADICAL_SAM"/>
    <property type="match status" value="1"/>
</dbReference>
<dbReference type="GO" id="GO:0002935">
    <property type="term" value="F:tRNA (adenine(37)-C2)-methyltransferase activity"/>
    <property type="evidence" value="ECO:0007669"/>
    <property type="project" value="UniProtKB-UniRule"/>
</dbReference>
<dbReference type="Gene3D" id="3.20.20.70">
    <property type="entry name" value="Aldolase class I"/>
    <property type="match status" value="1"/>
</dbReference>
<evidence type="ECO:0000256" key="1">
    <source>
        <dbReference type="ARBA" id="ARBA00004496"/>
    </source>
</evidence>
<dbReference type="HAMAP" id="MF_01849">
    <property type="entry name" value="RNA_methyltr_RlmN"/>
    <property type="match status" value="1"/>
</dbReference>
<gene>
    <name evidence="14 16" type="primary">rlmN</name>
    <name evidence="16" type="ORF">BBB56_08340</name>
</gene>
<comment type="catalytic activity">
    <reaction evidence="14">
        <text>adenosine(2503) in 23S rRNA + 2 reduced [2Fe-2S]-[ferredoxin] + 2 S-adenosyl-L-methionine = 2-methyladenosine(2503) in 23S rRNA + 5'-deoxyadenosine + L-methionine + 2 oxidized [2Fe-2S]-[ferredoxin] + S-adenosyl-L-homocysteine</text>
        <dbReference type="Rhea" id="RHEA:42916"/>
        <dbReference type="Rhea" id="RHEA-COMP:10000"/>
        <dbReference type="Rhea" id="RHEA-COMP:10001"/>
        <dbReference type="Rhea" id="RHEA-COMP:10152"/>
        <dbReference type="Rhea" id="RHEA-COMP:10282"/>
        <dbReference type="ChEBI" id="CHEBI:17319"/>
        <dbReference type="ChEBI" id="CHEBI:33737"/>
        <dbReference type="ChEBI" id="CHEBI:33738"/>
        <dbReference type="ChEBI" id="CHEBI:57844"/>
        <dbReference type="ChEBI" id="CHEBI:57856"/>
        <dbReference type="ChEBI" id="CHEBI:59789"/>
        <dbReference type="ChEBI" id="CHEBI:74411"/>
        <dbReference type="ChEBI" id="CHEBI:74497"/>
        <dbReference type="EC" id="2.1.1.192"/>
    </reaction>
</comment>
<evidence type="ECO:0000256" key="4">
    <source>
        <dbReference type="ARBA" id="ARBA00022490"/>
    </source>
</evidence>
<evidence type="ECO:0000256" key="3">
    <source>
        <dbReference type="ARBA" id="ARBA00022485"/>
    </source>
</evidence>
<keyword evidence="7 14" id="KW-0808">Transferase</keyword>
<dbReference type="SFLD" id="SFLDF00275">
    <property type="entry name" value="adenosine_C2_methyltransferase"/>
    <property type="match status" value="1"/>
</dbReference>
<sequence length="389" mass="43261">MSEQIVTPSSASPLVVAPKSEKINLLDLNRQQMRELFLSMGEKPFRADQVMKWMYHYCCDDFEQMTDINKVLRAKLSQIAEIRAPEVAEEMRSSDGTIKWAIRVGDQLVETVYIPEDDRATLCVSSQVGCALECKFCSTAQQGFNRNLRVSEIIGQVWRAAKIIGAAKVTGQRPITNVVMMGMGEPLLNLNNVVPAMEIMLDDFGFGLSKRRVTLSTSGVVPALDKLGDMIDVALAISLHAPNDKLRDDIVPINKKYNIEMFLGAVKRYLAKSNANQGRVTIEYVMLDHVNDSTDDAHELAALLKDTPSKINLIPWNPFPGAPYGRSSNSRVDRFAKVLMEYGFTTIVRKTRGDDIDAACGQLAGEVIDRTRRTMRKKMAGEAISVKAL</sequence>
<evidence type="ECO:0000256" key="12">
    <source>
        <dbReference type="ARBA" id="ARBA00023014"/>
    </source>
</evidence>
<comment type="caution">
    <text evidence="16">The sequence shown here is derived from an EMBL/GenBank/DDBJ whole genome shotgun (WGS) entry which is preliminary data.</text>
</comment>
<feature type="binding site" evidence="14">
    <location>
        <position position="130"/>
    </location>
    <ligand>
        <name>[4Fe-4S] cluster</name>
        <dbReference type="ChEBI" id="CHEBI:49883"/>
        <note>4Fe-4S-S-AdoMet</note>
    </ligand>
</feature>
<reference evidence="16 17" key="1">
    <citation type="submission" date="2018-11" db="EMBL/GenBank/DDBJ databases">
        <title>Whole genome sequencing of Pantoea sp. RIT388.</title>
        <authorList>
            <person name="Gan H.M."/>
            <person name="Hudson A.O."/>
        </authorList>
    </citation>
    <scope>NUCLEOTIDE SEQUENCE [LARGE SCALE GENOMIC DNA]</scope>
    <source>
        <strain evidence="16 17">RIT388</strain>
    </source>
</reference>
<dbReference type="InterPro" id="IPR004383">
    <property type="entry name" value="rRNA_lsu_MTrfase_RlmN/Cfr"/>
</dbReference>
<dbReference type="GO" id="GO:0005737">
    <property type="term" value="C:cytoplasm"/>
    <property type="evidence" value="ECO:0007669"/>
    <property type="project" value="UniProtKB-SubCell"/>
</dbReference>
<protein>
    <recommendedName>
        <fullName evidence="14">Dual-specificity RNA methyltransferase RlmN</fullName>
        <ecNumber evidence="14">2.1.1.192</ecNumber>
    </recommendedName>
    <alternativeName>
        <fullName evidence="14">23S rRNA (adenine(2503)-C(2))-methyltransferase</fullName>
    </alternativeName>
    <alternativeName>
        <fullName evidence="14">23S rRNA m2A2503 methyltransferase</fullName>
    </alternativeName>
    <alternativeName>
        <fullName evidence="14">Ribosomal RNA large subunit methyltransferase N</fullName>
    </alternativeName>
    <alternativeName>
        <fullName evidence="14">tRNA (adenine(37)-C(2))-methyltransferase</fullName>
    </alternativeName>
    <alternativeName>
        <fullName evidence="14">tRNA m2A37 methyltransferase</fullName>
    </alternativeName>
</protein>
<dbReference type="GO" id="GO:0070475">
    <property type="term" value="P:rRNA base methylation"/>
    <property type="evidence" value="ECO:0007669"/>
    <property type="project" value="UniProtKB-UniRule"/>
</dbReference>
<evidence type="ECO:0000256" key="9">
    <source>
        <dbReference type="ARBA" id="ARBA00022694"/>
    </source>
</evidence>
<comment type="similarity">
    <text evidence="2 14">Belongs to the radical SAM superfamily. RlmN family.</text>
</comment>
<comment type="catalytic activity">
    <reaction evidence="14">
        <text>adenosine(37) in tRNA + 2 reduced [2Fe-2S]-[ferredoxin] + 2 S-adenosyl-L-methionine = 2-methyladenosine(37) in tRNA + 5'-deoxyadenosine + L-methionine + 2 oxidized [2Fe-2S]-[ferredoxin] + S-adenosyl-L-homocysteine</text>
        <dbReference type="Rhea" id="RHEA:43332"/>
        <dbReference type="Rhea" id="RHEA-COMP:10000"/>
        <dbReference type="Rhea" id="RHEA-COMP:10001"/>
        <dbReference type="Rhea" id="RHEA-COMP:10162"/>
        <dbReference type="Rhea" id="RHEA-COMP:10485"/>
        <dbReference type="ChEBI" id="CHEBI:17319"/>
        <dbReference type="ChEBI" id="CHEBI:33737"/>
        <dbReference type="ChEBI" id="CHEBI:33738"/>
        <dbReference type="ChEBI" id="CHEBI:57844"/>
        <dbReference type="ChEBI" id="CHEBI:57856"/>
        <dbReference type="ChEBI" id="CHEBI:59789"/>
        <dbReference type="ChEBI" id="CHEBI:74411"/>
        <dbReference type="ChEBI" id="CHEBI:74497"/>
        <dbReference type="EC" id="2.1.1.192"/>
    </reaction>
</comment>
<feature type="disulfide bond" description="(transient)" evidence="14">
    <location>
        <begin position="123"/>
        <end position="360"/>
    </location>
</feature>
<dbReference type="GO" id="GO:0046872">
    <property type="term" value="F:metal ion binding"/>
    <property type="evidence" value="ECO:0007669"/>
    <property type="project" value="UniProtKB-KW"/>
</dbReference>
<keyword evidence="11 14" id="KW-0408">Iron</keyword>
<evidence type="ECO:0000256" key="7">
    <source>
        <dbReference type="ARBA" id="ARBA00022679"/>
    </source>
</evidence>
<dbReference type="SFLD" id="SFLDS00029">
    <property type="entry name" value="Radical_SAM"/>
    <property type="match status" value="1"/>
</dbReference>
<evidence type="ECO:0000313" key="16">
    <source>
        <dbReference type="EMBL" id="RPE02284.1"/>
    </source>
</evidence>
<dbReference type="FunFam" id="3.20.20.70:FF:000008">
    <property type="entry name" value="Dual-specificity RNA methyltransferase RlmN"/>
    <property type="match status" value="1"/>
</dbReference>
<dbReference type="InterPro" id="IPR007197">
    <property type="entry name" value="rSAM"/>
</dbReference>
<keyword evidence="10 14" id="KW-0479">Metal-binding</keyword>
<dbReference type="EMBL" id="RMVG01000004">
    <property type="protein sequence ID" value="RPE02284.1"/>
    <property type="molecule type" value="Genomic_DNA"/>
</dbReference>
<dbReference type="GO" id="GO:0000049">
    <property type="term" value="F:tRNA binding"/>
    <property type="evidence" value="ECO:0007669"/>
    <property type="project" value="UniProtKB-UniRule"/>
</dbReference>
<dbReference type="InterPro" id="IPR048641">
    <property type="entry name" value="RlmN_N"/>
</dbReference>
<dbReference type="GO" id="GO:0030488">
    <property type="term" value="P:tRNA methylation"/>
    <property type="evidence" value="ECO:0007669"/>
    <property type="project" value="UniProtKB-UniRule"/>
</dbReference>
<keyword evidence="5 14" id="KW-0698">rRNA processing</keyword>
<dbReference type="OrthoDB" id="9793973at2"/>
<dbReference type="Pfam" id="PF21016">
    <property type="entry name" value="RlmN_N"/>
    <property type="match status" value="1"/>
</dbReference>
<evidence type="ECO:0000313" key="17">
    <source>
        <dbReference type="Proteomes" id="UP000281332"/>
    </source>
</evidence>
<feature type="binding site" evidence="14">
    <location>
        <position position="216"/>
    </location>
    <ligand>
        <name>S-adenosyl-L-methionine</name>
        <dbReference type="ChEBI" id="CHEBI:59789"/>
    </ligand>
</feature>
<dbReference type="PANTHER" id="PTHR30544:SF5">
    <property type="entry name" value="RADICAL SAM CORE DOMAIN-CONTAINING PROTEIN"/>
    <property type="match status" value="1"/>
</dbReference>
<dbReference type="InterPro" id="IPR040072">
    <property type="entry name" value="Methyltransferase_A"/>
</dbReference>
<organism evidence="16 17">
    <name type="scientific">Candidatus Pantoea deserta</name>
    <dbReference type="NCBI Taxonomy" id="1869313"/>
    <lineage>
        <taxon>Bacteria</taxon>
        <taxon>Pseudomonadati</taxon>
        <taxon>Pseudomonadota</taxon>
        <taxon>Gammaproteobacteria</taxon>
        <taxon>Enterobacterales</taxon>
        <taxon>Erwiniaceae</taxon>
        <taxon>Pantoea</taxon>
    </lineage>
</organism>
<keyword evidence="4 14" id="KW-0963">Cytoplasm</keyword>
<feature type="binding site" evidence="14">
    <location>
        <position position="134"/>
    </location>
    <ligand>
        <name>[4Fe-4S] cluster</name>
        <dbReference type="ChEBI" id="CHEBI:49883"/>
        <note>4Fe-4S-S-AdoMet</note>
    </ligand>
</feature>
<evidence type="ECO:0000259" key="15">
    <source>
        <dbReference type="PROSITE" id="PS51918"/>
    </source>
</evidence>
<dbReference type="RefSeq" id="WP_123800489.1">
    <property type="nucleotide sequence ID" value="NZ_RMVG01000004.1"/>
</dbReference>
<evidence type="ECO:0000256" key="2">
    <source>
        <dbReference type="ARBA" id="ARBA00007544"/>
    </source>
</evidence>
<dbReference type="PANTHER" id="PTHR30544">
    <property type="entry name" value="23S RRNA METHYLTRANSFERASE"/>
    <property type="match status" value="1"/>
</dbReference>
<keyword evidence="13 14" id="KW-1015">Disulfide bond</keyword>
<dbReference type="CDD" id="cd01335">
    <property type="entry name" value="Radical_SAM"/>
    <property type="match status" value="1"/>
</dbReference>
<dbReference type="Pfam" id="PF04055">
    <property type="entry name" value="Radical_SAM"/>
    <property type="match status" value="1"/>
</dbReference>
<dbReference type="InterPro" id="IPR027492">
    <property type="entry name" value="RNA_MTrfase_RlmN"/>
</dbReference>
<dbReference type="GO" id="GO:0019843">
    <property type="term" value="F:rRNA binding"/>
    <property type="evidence" value="ECO:0007669"/>
    <property type="project" value="UniProtKB-UniRule"/>
</dbReference>
<feature type="binding site" evidence="14">
    <location>
        <position position="137"/>
    </location>
    <ligand>
        <name>[4Fe-4S] cluster</name>
        <dbReference type="ChEBI" id="CHEBI:49883"/>
        <note>4Fe-4S-S-AdoMet</note>
    </ligand>
</feature>
<keyword evidence="17" id="KW-1185">Reference proteome</keyword>
<dbReference type="FunFam" id="1.10.150.530:FF:000001">
    <property type="entry name" value="Dual-specificity RNA methyltransferase RlmN"/>
    <property type="match status" value="1"/>
</dbReference>
<evidence type="ECO:0000256" key="5">
    <source>
        <dbReference type="ARBA" id="ARBA00022552"/>
    </source>
</evidence>